<evidence type="ECO:0000256" key="3">
    <source>
        <dbReference type="ARBA" id="ARBA00022679"/>
    </source>
</evidence>
<dbReference type="OrthoDB" id="5835829at2759"/>
<evidence type="ECO:0000256" key="1">
    <source>
        <dbReference type="ARBA" id="ARBA00009995"/>
    </source>
</evidence>
<organism evidence="4 5">
    <name type="scientific">Lepeophtheirus salmonis</name>
    <name type="common">Salmon louse</name>
    <name type="synonym">Caligus salmonis</name>
    <dbReference type="NCBI Taxonomy" id="72036"/>
    <lineage>
        <taxon>Eukaryota</taxon>
        <taxon>Metazoa</taxon>
        <taxon>Ecdysozoa</taxon>
        <taxon>Arthropoda</taxon>
        <taxon>Crustacea</taxon>
        <taxon>Multicrustacea</taxon>
        <taxon>Hexanauplia</taxon>
        <taxon>Copepoda</taxon>
        <taxon>Siphonostomatoida</taxon>
        <taxon>Caligidae</taxon>
        <taxon>Lepeophtheirus</taxon>
    </lineage>
</organism>
<evidence type="ECO:0000313" key="4">
    <source>
        <dbReference type="EMBL" id="CAF2910145.1"/>
    </source>
</evidence>
<dbReference type="GO" id="GO:0015020">
    <property type="term" value="F:glucuronosyltransferase activity"/>
    <property type="evidence" value="ECO:0007669"/>
    <property type="project" value="UniProtKB-EC"/>
</dbReference>
<comment type="similarity">
    <text evidence="1">Belongs to the UDP-glycosyltransferase family.</text>
</comment>
<dbReference type="CDD" id="cd03784">
    <property type="entry name" value="GT1_Gtf-like"/>
    <property type="match status" value="1"/>
</dbReference>
<evidence type="ECO:0000256" key="2">
    <source>
        <dbReference type="ARBA" id="ARBA00022676"/>
    </source>
</evidence>
<dbReference type="AlphaFoldDB" id="A0A7R8H7H4"/>
<gene>
    <name evidence="4" type="ORF">LSAA_8501</name>
</gene>
<evidence type="ECO:0000313" key="5">
    <source>
        <dbReference type="Proteomes" id="UP000675881"/>
    </source>
</evidence>
<dbReference type="InterPro" id="IPR050271">
    <property type="entry name" value="UDP-glycosyltransferase"/>
</dbReference>
<keyword evidence="3 4" id="KW-0808">Transferase</keyword>
<dbReference type="Proteomes" id="UP000675881">
    <property type="component" value="Chromosome 4"/>
</dbReference>
<dbReference type="EMBL" id="HG994583">
    <property type="protein sequence ID" value="CAF2910145.1"/>
    <property type="molecule type" value="Genomic_DNA"/>
</dbReference>
<keyword evidence="5" id="KW-1185">Reference proteome</keyword>
<keyword evidence="2 4" id="KW-0328">Glycosyltransferase</keyword>
<dbReference type="PANTHER" id="PTHR48043:SF145">
    <property type="entry name" value="FI06409P-RELATED"/>
    <property type="match status" value="1"/>
</dbReference>
<dbReference type="Pfam" id="PF00201">
    <property type="entry name" value="UDPGT"/>
    <property type="match status" value="2"/>
</dbReference>
<dbReference type="InterPro" id="IPR002213">
    <property type="entry name" value="UDP_glucos_trans"/>
</dbReference>
<name>A0A7R8H7H4_LEPSM</name>
<accession>A0A7R8H7H4</accession>
<dbReference type="Gene3D" id="3.40.50.2000">
    <property type="entry name" value="Glycogen Phosphorylase B"/>
    <property type="match status" value="2"/>
</dbReference>
<dbReference type="PANTHER" id="PTHR48043">
    <property type="entry name" value="EG:EG0003.4 PROTEIN-RELATED"/>
    <property type="match status" value="1"/>
</dbReference>
<dbReference type="EC" id="2.4.1.17" evidence="4"/>
<sequence length="514" mass="58887">MRIKYHIASLVLIIFTQEISSYNILISHPFYAGSHVLTLHKVAESLIERGHRVTTLRFADSHGFDFKELGANHTDIQLTINNTDGQLALISREDGRFVTPNGFFWDYGLDWKGLFLSPDNAISLSKAYCRTLLTNTSLLSRLTEENFDLAIIDILNNQAGLVLTHHLKIPSKVAFWAFSFVSGECEFCQVSLPSSYIPVFLTEYTHEMNLFQRIVNFAYKHFLWGSFSFLFYNLMDQYIQELLPESRLHSLDMIAQLNGVIINSDDVLDYPRLRGSTVLNVGGLQISKVIPPLSHELANWMNEAKDGVILISLGFVFGFEGVPEDRIQTIIQSFAHLKQRVIFKFDAEIKNLPSNVMILPFVPQQSILSHPNMVLVFYTLWYAWNQGDVCSKVEYRGIGKRVSKTSSSSEIQNTVKEVLNDPKYRANIDRFSKIFRLRRTHPMDDVMWLTEYLIQTNGSAHHLPQGQKLNFIVYHSLDVLCIFILCITIFIKFLINTISSKNGIRNQTNSKLKK</sequence>
<reference evidence="4" key="1">
    <citation type="submission" date="2021-02" db="EMBL/GenBank/DDBJ databases">
        <authorList>
            <person name="Bekaert M."/>
        </authorList>
    </citation>
    <scope>NUCLEOTIDE SEQUENCE</scope>
    <source>
        <strain evidence="4">IoA-00</strain>
    </source>
</reference>
<proteinExistence type="inferred from homology"/>
<dbReference type="SUPFAM" id="SSF53756">
    <property type="entry name" value="UDP-Glycosyltransferase/glycogen phosphorylase"/>
    <property type="match status" value="1"/>
</dbReference>
<protein>
    <submittedName>
        <fullName evidence="4">UGT</fullName>
        <ecNumber evidence="4">2.4.1.17</ecNumber>
    </submittedName>
</protein>